<dbReference type="Proteomes" id="UP000077469">
    <property type="component" value="Chromosome"/>
</dbReference>
<evidence type="ECO:0000313" key="6">
    <source>
        <dbReference type="Proteomes" id="UP000077469"/>
    </source>
</evidence>
<dbReference type="Pfam" id="PF13416">
    <property type="entry name" value="SBP_bac_8"/>
    <property type="match status" value="1"/>
</dbReference>
<dbReference type="GO" id="GO:0030313">
    <property type="term" value="C:cell envelope"/>
    <property type="evidence" value="ECO:0007669"/>
    <property type="project" value="UniProtKB-SubCell"/>
</dbReference>
<evidence type="ECO:0000256" key="4">
    <source>
        <dbReference type="ARBA" id="ARBA00022729"/>
    </source>
</evidence>
<keyword evidence="6" id="KW-1185">Reference proteome</keyword>
<dbReference type="STRING" id="1123384.AJ81_09360"/>
<evidence type="ECO:0000313" key="5">
    <source>
        <dbReference type="EMBL" id="AJC74348.1"/>
    </source>
</evidence>
<dbReference type="OrthoDB" id="9795467at2"/>
<evidence type="ECO:0000256" key="3">
    <source>
        <dbReference type="ARBA" id="ARBA00022448"/>
    </source>
</evidence>
<proteinExistence type="inferred from homology"/>
<keyword evidence="3" id="KW-0813">Transport</keyword>
<dbReference type="EMBL" id="CP007141">
    <property type="protein sequence ID" value="AJC74348.1"/>
    <property type="molecule type" value="Genomic_DNA"/>
</dbReference>
<dbReference type="InterPro" id="IPR006059">
    <property type="entry name" value="SBP"/>
</dbReference>
<accession>A0A0X1KSP7</accession>
<dbReference type="CDD" id="cd14748">
    <property type="entry name" value="PBP2_UgpB"/>
    <property type="match status" value="1"/>
</dbReference>
<comment type="similarity">
    <text evidence="2">Belongs to the bacterial solute-binding protein 1 family.</text>
</comment>
<dbReference type="RefSeq" id="WP_031502341.1">
    <property type="nucleotide sequence ID" value="NC_022795.1"/>
</dbReference>
<dbReference type="PATRIC" id="fig|1123384.7.peg.1884"/>
<keyword evidence="4" id="KW-0732">Signal</keyword>
<dbReference type="PaxDb" id="1123384-AJ81_09360"/>
<dbReference type="Gene3D" id="3.40.190.10">
    <property type="entry name" value="Periplasmic binding protein-like II"/>
    <property type="match status" value="2"/>
</dbReference>
<dbReference type="AlphaFoldDB" id="A0A0X1KSP7"/>
<evidence type="ECO:0000256" key="1">
    <source>
        <dbReference type="ARBA" id="ARBA00004196"/>
    </source>
</evidence>
<dbReference type="KEGG" id="phy:AJ81_09360"/>
<protein>
    <submittedName>
        <fullName evidence="5">ABC transporter substrate-binding protein</fullName>
    </submittedName>
</protein>
<comment type="subcellular location">
    <subcellularLocation>
        <location evidence="1">Cell envelope</location>
    </subcellularLocation>
</comment>
<sequence>MKKWLVALLLAALALLVFSKTTITLWHAMSGQNLKALEDIVKAFNETHPDIEVVPVFTGSYAETLTKAIAAYRNNTHPHIVQVYEVGLQTMLDSGAIVPVHELAEPNFDWGDIVVPILNYYSVDGKLYSMPFNSSTAMLYYNKDIFEKAGLDPNKPPTTFDEVFEYGKKIVQSGAAPGGIAFGWPAWVFEQMHALHAQFYANNENGRKAKATEVYFNREFGVKVFSEWIKWAQNGVLIYGGREYNANNAFIAGQVAMLIQSTSSLGSIEAKANFKVGTTFLPRIPGYPRGNSVIGGATLWVMKGKPKEDYKAVWEFLKFVARPDVSQKWHKSTGYFPTSNSALKGLLDEGWFSEHPNYLTAFLQILSGINRPESQGVRLGNFVAIRDVVDSAFEKALQYKGPDIEKTAKAILDEAAKQCNQILKDYVSLYGK</sequence>
<evidence type="ECO:0000256" key="2">
    <source>
        <dbReference type="ARBA" id="ARBA00008520"/>
    </source>
</evidence>
<dbReference type="SUPFAM" id="SSF53850">
    <property type="entry name" value="Periplasmic binding protein-like II"/>
    <property type="match status" value="1"/>
</dbReference>
<name>A0A0X1KSP7_9THEM</name>
<organism evidence="5 6">
    <name type="scientific">Pseudothermotoga hypogea DSM 11164 = NBRC 106472</name>
    <dbReference type="NCBI Taxonomy" id="1123384"/>
    <lineage>
        <taxon>Bacteria</taxon>
        <taxon>Thermotogati</taxon>
        <taxon>Thermotogota</taxon>
        <taxon>Thermotogae</taxon>
        <taxon>Thermotogales</taxon>
        <taxon>Thermotogaceae</taxon>
        <taxon>Pseudothermotoga</taxon>
    </lineage>
</organism>
<dbReference type="InterPro" id="IPR050490">
    <property type="entry name" value="Bact_solute-bd_prot1"/>
</dbReference>
<reference evidence="5 6" key="1">
    <citation type="submission" date="2014-01" db="EMBL/GenBank/DDBJ databases">
        <title>Genome sequencing of Thermotog hypogea.</title>
        <authorList>
            <person name="Zhang X."/>
            <person name="Alvare G."/>
            <person name="Fristensky B."/>
            <person name="Chen L."/>
            <person name="Suen T."/>
            <person name="Chen Q."/>
            <person name="Ma K."/>
        </authorList>
    </citation>
    <scope>NUCLEOTIDE SEQUENCE [LARGE SCALE GENOMIC DNA]</scope>
    <source>
        <strain evidence="5 6">DSM 11164</strain>
    </source>
</reference>
<dbReference type="PANTHER" id="PTHR43649">
    <property type="entry name" value="ARABINOSE-BINDING PROTEIN-RELATED"/>
    <property type="match status" value="1"/>
</dbReference>
<gene>
    <name evidence="5" type="ORF">AJ81_09360</name>
</gene>
<dbReference type="PANTHER" id="PTHR43649:SF31">
    <property type="entry name" value="SN-GLYCEROL-3-PHOSPHATE-BINDING PERIPLASMIC PROTEIN UGPB"/>
    <property type="match status" value="1"/>
</dbReference>